<dbReference type="Pfam" id="PF12146">
    <property type="entry name" value="Hydrolase_4"/>
    <property type="match status" value="1"/>
</dbReference>
<dbReference type="InterPro" id="IPR052920">
    <property type="entry name" value="DNA-binding_regulatory"/>
</dbReference>
<sequence length="303" mass="35393">MKNLIILILVVVIVIFLYKAVTFYFNKLVKMKVKNSLELYESQASKGLIDKKYYDTLEKEEVVITTKDNLKLNGLFIKGDEKVNKTIIIVHGITVSHSTSIKYAEIFTKKGWNVLIYDHRRHGDSDGDYTSYGYYEKFDLDLWVNWIKERVPESQLIGLHGESMGAATVLQYASINKYVDFIIADCGYSDLYQLLKIRMKEDYHFLLTPLIHLTSIRVLRKAKFKIKKVKPIEDIRNSDIPTLFIHGTEDKYVPTFMGQDMYKAKKNNKKLYLAEKAAHACSIDVDKVRYEKEVFDFIDEYFQ</sequence>
<feature type="domain" description="Serine aminopeptidase S33" evidence="2">
    <location>
        <begin position="82"/>
        <end position="176"/>
    </location>
</feature>
<dbReference type="PANTHER" id="PTHR43358:SF5">
    <property type="entry name" value="EXPORTED PROTEIN"/>
    <property type="match status" value="1"/>
</dbReference>
<evidence type="ECO:0000259" key="2">
    <source>
        <dbReference type="Pfam" id="PF12146"/>
    </source>
</evidence>
<keyword evidence="1" id="KW-0472">Membrane</keyword>
<organism evidence="3 4">
    <name type="scientific">Clostridium grantii DSM 8605</name>
    <dbReference type="NCBI Taxonomy" id="1121316"/>
    <lineage>
        <taxon>Bacteria</taxon>
        <taxon>Bacillati</taxon>
        <taxon>Bacillota</taxon>
        <taxon>Clostridia</taxon>
        <taxon>Eubacteriales</taxon>
        <taxon>Clostridiaceae</taxon>
        <taxon>Clostridium</taxon>
    </lineage>
</organism>
<evidence type="ECO:0000313" key="3">
    <source>
        <dbReference type="EMBL" id="SHH99666.1"/>
    </source>
</evidence>
<dbReference type="InterPro" id="IPR022742">
    <property type="entry name" value="Hydrolase_4"/>
</dbReference>
<dbReference type="PANTHER" id="PTHR43358">
    <property type="entry name" value="ALPHA/BETA-HYDROLASE"/>
    <property type="match status" value="1"/>
</dbReference>
<evidence type="ECO:0000256" key="1">
    <source>
        <dbReference type="SAM" id="Phobius"/>
    </source>
</evidence>
<reference evidence="3 4" key="1">
    <citation type="submission" date="2016-11" db="EMBL/GenBank/DDBJ databases">
        <authorList>
            <person name="Jaros S."/>
            <person name="Januszkiewicz K."/>
            <person name="Wedrychowicz H."/>
        </authorList>
    </citation>
    <scope>NUCLEOTIDE SEQUENCE [LARGE SCALE GENOMIC DNA]</scope>
    <source>
        <strain evidence="3 4">DSM 8605</strain>
    </source>
</reference>
<keyword evidence="4" id="KW-1185">Reference proteome</keyword>
<keyword evidence="1" id="KW-1133">Transmembrane helix</keyword>
<gene>
    <name evidence="3" type="ORF">SAMN02745207_03690</name>
</gene>
<evidence type="ECO:0000313" key="4">
    <source>
        <dbReference type="Proteomes" id="UP000184447"/>
    </source>
</evidence>
<dbReference type="InterPro" id="IPR029058">
    <property type="entry name" value="AB_hydrolase_fold"/>
</dbReference>
<dbReference type="OrthoDB" id="9776685at2"/>
<dbReference type="Gene3D" id="3.40.50.1820">
    <property type="entry name" value="alpha/beta hydrolase"/>
    <property type="match status" value="1"/>
</dbReference>
<dbReference type="Proteomes" id="UP000184447">
    <property type="component" value="Unassembled WGS sequence"/>
</dbReference>
<dbReference type="SUPFAM" id="SSF53474">
    <property type="entry name" value="alpha/beta-Hydrolases"/>
    <property type="match status" value="1"/>
</dbReference>
<dbReference type="RefSeq" id="WP_073340473.1">
    <property type="nucleotide sequence ID" value="NZ_FQXM01000030.1"/>
</dbReference>
<name>A0A1M5XIT2_9CLOT</name>
<protein>
    <recommendedName>
        <fullName evidence="2">Serine aminopeptidase S33 domain-containing protein</fullName>
    </recommendedName>
</protein>
<keyword evidence="1" id="KW-0812">Transmembrane</keyword>
<feature type="transmembrane region" description="Helical" evidence="1">
    <location>
        <begin position="6"/>
        <end position="25"/>
    </location>
</feature>
<dbReference type="EMBL" id="FQXM01000030">
    <property type="protein sequence ID" value="SHH99666.1"/>
    <property type="molecule type" value="Genomic_DNA"/>
</dbReference>
<accession>A0A1M5XIT2</accession>
<dbReference type="AlphaFoldDB" id="A0A1M5XIT2"/>
<dbReference type="STRING" id="1121316.SAMN02745207_03690"/>
<proteinExistence type="predicted"/>